<dbReference type="SUPFAM" id="SSF55729">
    <property type="entry name" value="Acyl-CoA N-acyltransferases (Nat)"/>
    <property type="match status" value="1"/>
</dbReference>
<dbReference type="InterPro" id="IPR016181">
    <property type="entry name" value="Acyl_CoA_acyltransferase"/>
</dbReference>
<dbReference type="Gene3D" id="3.40.630.30">
    <property type="match status" value="1"/>
</dbReference>
<dbReference type="EMBL" id="DSTK01000031">
    <property type="protein sequence ID" value="HFK97661.1"/>
    <property type="molecule type" value="Genomic_DNA"/>
</dbReference>
<gene>
    <name evidence="2" type="ORF">ENS06_10130</name>
</gene>
<dbReference type="GO" id="GO:0016747">
    <property type="term" value="F:acyltransferase activity, transferring groups other than amino-acyl groups"/>
    <property type="evidence" value="ECO:0007669"/>
    <property type="project" value="InterPro"/>
</dbReference>
<dbReference type="AlphaFoldDB" id="A0A832A488"/>
<name>A0A832A488_9BACT</name>
<keyword evidence="2" id="KW-0808">Transferase</keyword>
<reference evidence="2" key="1">
    <citation type="journal article" date="2020" name="mSystems">
        <title>Genome- and Community-Level Interaction Insights into Carbon Utilization and Element Cycling Functions of Hydrothermarchaeota in Hydrothermal Sediment.</title>
        <authorList>
            <person name="Zhou Z."/>
            <person name="Liu Y."/>
            <person name="Xu W."/>
            <person name="Pan J."/>
            <person name="Luo Z.H."/>
            <person name="Li M."/>
        </authorList>
    </citation>
    <scope>NUCLEOTIDE SEQUENCE [LARGE SCALE GENOMIC DNA]</scope>
    <source>
        <strain evidence="2">SpSt-456</strain>
    </source>
</reference>
<feature type="domain" description="N-acetyltransferase" evidence="1">
    <location>
        <begin position="20"/>
        <end position="182"/>
    </location>
</feature>
<evidence type="ECO:0000313" key="2">
    <source>
        <dbReference type="EMBL" id="HFK97661.1"/>
    </source>
</evidence>
<dbReference type="InterPro" id="IPR000182">
    <property type="entry name" value="GNAT_dom"/>
</dbReference>
<comment type="caution">
    <text evidence="2">The sequence shown here is derived from an EMBL/GenBank/DDBJ whole genome shotgun (WGS) entry which is preliminary data.</text>
</comment>
<evidence type="ECO:0000259" key="1">
    <source>
        <dbReference type="PROSITE" id="PS51186"/>
    </source>
</evidence>
<dbReference type="CDD" id="cd04301">
    <property type="entry name" value="NAT_SF"/>
    <property type="match status" value="1"/>
</dbReference>
<protein>
    <submittedName>
        <fullName evidence="2">GNAT family N-acetyltransferase</fullName>
    </submittedName>
</protein>
<dbReference type="PROSITE" id="PS51186">
    <property type="entry name" value="GNAT"/>
    <property type="match status" value="1"/>
</dbReference>
<sequence length="198" mass="22420">MRGQTMFGSKQVLLKDGTPVDVRLMTRDDGDALFDFFRNLSDEMLLYVRHNVRDPQVLHQWVSELDYRRVLPLLAWVGDKIAADVTLHLIPHGWKRHIGEVRTVVSPTYQNKGLATLMLNELVALASEIGLEKLWAEIPLDSPGAIRAFRNAGFGCKAVIEGLVKDIHQRNVDILIMICDVTAHYDPRWGTLKPLEAL</sequence>
<dbReference type="Pfam" id="PF00583">
    <property type="entry name" value="Acetyltransf_1"/>
    <property type="match status" value="1"/>
</dbReference>
<proteinExistence type="predicted"/>
<accession>A0A832A488</accession>
<organism evidence="2">
    <name type="scientific">Desulfacinum infernum</name>
    <dbReference type="NCBI Taxonomy" id="35837"/>
    <lineage>
        <taxon>Bacteria</taxon>
        <taxon>Pseudomonadati</taxon>
        <taxon>Thermodesulfobacteriota</taxon>
        <taxon>Syntrophobacteria</taxon>
        <taxon>Syntrophobacterales</taxon>
        <taxon>Syntrophobacteraceae</taxon>
        <taxon>Desulfacinum</taxon>
    </lineage>
</organism>